<keyword evidence="2" id="KW-0378">Hydrolase</keyword>
<dbReference type="GO" id="GO:0016787">
    <property type="term" value="F:hydrolase activity"/>
    <property type="evidence" value="ECO:0007669"/>
    <property type="project" value="UniProtKB-KW"/>
</dbReference>
<dbReference type="CDD" id="cd18791">
    <property type="entry name" value="SF2_C_RHA"/>
    <property type="match status" value="1"/>
</dbReference>
<dbReference type="SMART" id="SM00490">
    <property type="entry name" value="HELICc"/>
    <property type="match status" value="1"/>
</dbReference>
<dbReference type="InterPro" id="IPR011545">
    <property type="entry name" value="DEAD/DEAH_box_helicase_dom"/>
</dbReference>
<dbReference type="OrthoDB" id="9805617at2"/>
<evidence type="ECO:0000259" key="5">
    <source>
        <dbReference type="PROSITE" id="PS51192"/>
    </source>
</evidence>
<dbReference type="InterPro" id="IPR010225">
    <property type="entry name" value="HrpB"/>
</dbReference>
<dbReference type="FunFam" id="3.40.50.300:FF:002125">
    <property type="entry name" value="ATP-dependent helicase HrpB"/>
    <property type="match status" value="1"/>
</dbReference>
<dbReference type="GO" id="GO:0004386">
    <property type="term" value="F:helicase activity"/>
    <property type="evidence" value="ECO:0007669"/>
    <property type="project" value="UniProtKB-KW"/>
</dbReference>
<dbReference type="CDD" id="cd17990">
    <property type="entry name" value="DEXHc_HrpB"/>
    <property type="match status" value="1"/>
</dbReference>
<dbReference type="SMART" id="SM00847">
    <property type="entry name" value="HA2"/>
    <property type="match status" value="1"/>
</dbReference>
<dbReference type="SMART" id="SM00487">
    <property type="entry name" value="DEXDc"/>
    <property type="match status" value="1"/>
</dbReference>
<organism evidence="7 8">
    <name type="scientific">Alcanivorax profundi</name>
    <dbReference type="NCBI Taxonomy" id="2338368"/>
    <lineage>
        <taxon>Bacteria</taxon>
        <taxon>Pseudomonadati</taxon>
        <taxon>Pseudomonadota</taxon>
        <taxon>Gammaproteobacteria</taxon>
        <taxon>Oceanospirillales</taxon>
        <taxon>Alcanivoracaceae</taxon>
        <taxon>Alcanivorax</taxon>
    </lineage>
</organism>
<dbReference type="NCBIfam" id="TIGR01970">
    <property type="entry name" value="DEAH_box_HrpB"/>
    <property type="match status" value="1"/>
</dbReference>
<sequence length="813" mass="89852">MPSNFPVDDVISQLIQALDEYGRAILEAPTGAGKSTRVPLALLKTGWSSRGKILMLEPRRVAARSVATFMASQLGEQPGGRVGYRTRSDSRTGPDTLIEVITEGILTRMLLTDPELKGVSMVVFDEFHERSLQADLGLALVREVREVFRPDLGVLVMSATLDSESLQTWLDAPVIRSEGKRFQVDVRYAAVPGRTDWRTHCLREVVTVAHCTGVMLVFLPGQADIQWLAGQLRESGLAERVRMLHGSLPLSEQQAVLDEARAGVQMIILATNVAETSLTIDGVTHVVDSGFIREPLYDPARHRSRLVTRRVSESSARQRAGRAGRRGPGHCIRLWAESEVLARYTAPEIHRVGLDGLVLDLARWGCSQPDGMEWLDPPPGGAWRSAVDRLTSAGVLDRQGALTPLGQAVSSVATEPALAILVIAGREIGLVETASRLAALLSDRDPFQGLGVDVRDRLQALEQRPQQYGSLLAEARRLAGGKHRDESDWRQGLGALLACTFPQQVARQRPGRDGVYQMVDGPGVRLPERDRLLGHEWLVVLDTDGQPRDARLRLVMPLDERAVTAVLDKHARWRKRAGWDSERGRVTGRREQVLGNLVIESHPLAELSAEQCIEGLLQGVREAGLDNALPWDEEARQWQARVARMALLESGWPAVDDSTLGATLEQWLAPFMAGMRRLDDLRNLPLQHALDVLLTLEQRQALEAQLPARVAIPSGRNATLDYRSEHVVLAVKLQELFGLGVLPTLAKGRLTITAHLLTPAGRPAAITNNLERFWRENYPAVRKELRGRYPKHPWPEDPLEATATALTKRRLGQ</sequence>
<feature type="domain" description="Helicase ATP-binding" evidence="5">
    <location>
        <begin position="15"/>
        <end position="179"/>
    </location>
</feature>
<proteinExistence type="predicted"/>
<dbReference type="InterPro" id="IPR001650">
    <property type="entry name" value="Helicase_C-like"/>
</dbReference>
<evidence type="ECO:0000256" key="4">
    <source>
        <dbReference type="ARBA" id="ARBA00022840"/>
    </source>
</evidence>
<evidence type="ECO:0000313" key="7">
    <source>
        <dbReference type="EMBL" id="RJG20148.1"/>
    </source>
</evidence>
<evidence type="ECO:0000313" key="8">
    <source>
        <dbReference type="Proteomes" id="UP000283734"/>
    </source>
</evidence>
<dbReference type="EMBL" id="QYYA01000001">
    <property type="protein sequence ID" value="RJG20148.1"/>
    <property type="molecule type" value="Genomic_DNA"/>
</dbReference>
<dbReference type="Pfam" id="PF08482">
    <property type="entry name" value="HrpB_C"/>
    <property type="match status" value="1"/>
</dbReference>
<reference evidence="7 8" key="1">
    <citation type="submission" date="2018-09" db="EMBL/GenBank/DDBJ databases">
        <title>Alcanivorax profundi sp. nov., isolated from 1000 m-depth seawater of the Mariana Trench.</title>
        <authorList>
            <person name="Liu J."/>
        </authorList>
    </citation>
    <scope>NUCLEOTIDE SEQUENCE [LARGE SCALE GENOMIC DNA]</scope>
    <source>
        <strain evidence="7 8">MTEO17</strain>
    </source>
</reference>
<evidence type="ECO:0000256" key="3">
    <source>
        <dbReference type="ARBA" id="ARBA00022806"/>
    </source>
</evidence>
<keyword evidence="8" id="KW-1185">Reference proteome</keyword>
<keyword evidence="3 7" id="KW-0347">Helicase</keyword>
<name>A0A418Y3P5_9GAMM</name>
<dbReference type="GO" id="GO:0005524">
    <property type="term" value="F:ATP binding"/>
    <property type="evidence" value="ECO:0007669"/>
    <property type="project" value="UniProtKB-KW"/>
</dbReference>
<dbReference type="InterPro" id="IPR014001">
    <property type="entry name" value="Helicase_ATP-bd"/>
</dbReference>
<dbReference type="PROSITE" id="PS51192">
    <property type="entry name" value="HELICASE_ATP_BIND_1"/>
    <property type="match status" value="1"/>
</dbReference>
<evidence type="ECO:0000259" key="6">
    <source>
        <dbReference type="PROSITE" id="PS51194"/>
    </source>
</evidence>
<accession>A0A418Y3P5</accession>
<comment type="caution">
    <text evidence="7">The sequence shown here is derived from an EMBL/GenBank/DDBJ whole genome shotgun (WGS) entry which is preliminary data.</text>
</comment>
<dbReference type="Proteomes" id="UP000283734">
    <property type="component" value="Unassembled WGS sequence"/>
</dbReference>
<dbReference type="InterPro" id="IPR056329">
    <property type="entry name" value="CON_HrpB"/>
</dbReference>
<dbReference type="GO" id="GO:0003676">
    <property type="term" value="F:nucleic acid binding"/>
    <property type="evidence" value="ECO:0007669"/>
    <property type="project" value="InterPro"/>
</dbReference>
<feature type="domain" description="Helicase C-terminal" evidence="6">
    <location>
        <begin position="201"/>
        <end position="365"/>
    </location>
</feature>
<dbReference type="InterPro" id="IPR007502">
    <property type="entry name" value="Helicase-assoc_dom"/>
</dbReference>
<dbReference type="Pfam" id="PF00271">
    <property type="entry name" value="Helicase_C"/>
    <property type="match status" value="1"/>
</dbReference>
<dbReference type="Pfam" id="PF00270">
    <property type="entry name" value="DEAD"/>
    <property type="match status" value="1"/>
</dbReference>
<keyword evidence="4" id="KW-0067">ATP-binding</keyword>
<dbReference type="Gene3D" id="1.20.120.1080">
    <property type="match status" value="1"/>
</dbReference>
<dbReference type="InterPro" id="IPR049614">
    <property type="entry name" value="HrpB_DEXH"/>
</dbReference>
<keyword evidence="1" id="KW-0547">Nucleotide-binding</keyword>
<dbReference type="SUPFAM" id="SSF52540">
    <property type="entry name" value="P-loop containing nucleoside triphosphate hydrolases"/>
    <property type="match status" value="1"/>
</dbReference>
<gene>
    <name evidence="7" type="primary">hrpB</name>
    <name evidence="7" type="ORF">D4A39_04840</name>
</gene>
<dbReference type="AlphaFoldDB" id="A0A418Y3P5"/>
<dbReference type="Pfam" id="PF24473">
    <property type="entry name" value="CON_HrpB"/>
    <property type="match status" value="1"/>
</dbReference>
<dbReference type="Gene3D" id="3.40.50.300">
    <property type="entry name" value="P-loop containing nucleotide triphosphate hydrolases"/>
    <property type="match status" value="2"/>
</dbReference>
<dbReference type="PANTHER" id="PTHR43519:SF1">
    <property type="entry name" value="ATP-DEPENDENT RNA HELICASE HRPB"/>
    <property type="match status" value="1"/>
</dbReference>
<evidence type="ECO:0000256" key="2">
    <source>
        <dbReference type="ARBA" id="ARBA00022801"/>
    </source>
</evidence>
<dbReference type="PIRSF" id="PIRSF005496">
    <property type="entry name" value="ATP_hel_hrpB"/>
    <property type="match status" value="1"/>
</dbReference>
<dbReference type="RefSeq" id="WP_119917591.1">
    <property type="nucleotide sequence ID" value="NZ_QYYA01000001.1"/>
</dbReference>
<dbReference type="PANTHER" id="PTHR43519">
    <property type="entry name" value="ATP-DEPENDENT RNA HELICASE HRPB"/>
    <property type="match status" value="1"/>
</dbReference>
<dbReference type="InterPro" id="IPR013689">
    <property type="entry name" value="RNA_helicase_ATP-dep_HrpB_C"/>
</dbReference>
<evidence type="ECO:0000256" key="1">
    <source>
        <dbReference type="ARBA" id="ARBA00022741"/>
    </source>
</evidence>
<dbReference type="PROSITE" id="PS51194">
    <property type="entry name" value="HELICASE_CTER"/>
    <property type="match status" value="1"/>
</dbReference>
<protein>
    <submittedName>
        <fullName evidence="7">ATP-dependent helicase HrpB</fullName>
    </submittedName>
</protein>
<dbReference type="InterPro" id="IPR027417">
    <property type="entry name" value="P-loop_NTPase"/>
</dbReference>